<dbReference type="Proteomes" id="UP000601435">
    <property type="component" value="Unassembled WGS sequence"/>
</dbReference>
<evidence type="ECO:0000313" key="2">
    <source>
        <dbReference type="EMBL" id="CAE7815869.1"/>
    </source>
</evidence>
<evidence type="ECO:0000313" key="3">
    <source>
        <dbReference type="Proteomes" id="UP000601435"/>
    </source>
</evidence>
<organism evidence="2 3">
    <name type="scientific">Symbiodinium necroappetens</name>
    <dbReference type="NCBI Taxonomy" id="1628268"/>
    <lineage>
        <taxon>Eukaryota</taxon>
        <taxon>Sar</taxon>
        <taxon>Alveolata</taxon>
        <taxon>Dinophyceae</taxon>
        <taxon>Suessiales</taxon>
        <taxon>Symbiodiniaceae</taxon>
        <taxon>Symbiodinium</taxon>
    </lineage>
</organism>
<feature type="region of interest" description="Disordered" evidence="1">
    <location>
        <begin position="374"/>
        <end position="406"/>
    </location>
</feature>
<feature type="compositionally biased region" description="Basic residues" evidence="1">
    <location>
        <begin position="385"/>
        <end position="397"/>
    </location>
</feature>
<gene>
    <name evidence="2" type="ORF">SNEC2469_LOCUS24212</name>
</gene>
<dbReference type="OrthoDB" id="10286831at2759"/>
<keyword evidence="3" id="KW-1185">Reference proteome</keyword>
<proteinExistence type="predicted"/>
<dbReference type="AlphaFoldDB" id="A0A812Z7D0"/>
<accession>A0A812Z7D0</accession>
<name>A0A812Z7D0_9DINO</name>
<comment type="caution">
    <text evidence="2">The sequence shown here is derived from an EMBL/GenBank/DDBJ whole genome shotgun (WGS) entry which is preliminary data.</text>
</comment>
<protein>
    <submittedName>
        <fullName evidence="2">Uncharacterized protein</fullName>
    </submittedName>
</protein>
<reference evidence="2" key="1">
    <citation type="submission" date="2021-02" db="EMBL/GenBank/DDBJ databases">
        <authorList>
            <person name="Dougan E. K."/>
            <person name="Rhodes N."/>
            <person name="Thang M."/>
            <person name="Chan C."/>
        </authorList>
    </citation>
    <scope>NUCLEOTIDE SEQUENCE</scope>
</reference>
<dbReference type="EMBL" id="CAJNJA010046241">
    <property type="protein sequence ID" value="CAE7815869.1"/>
    <property type="molecule type" value="Genomic_DNA"/>
</dbReference>
<evidence type="ECO:0000256" key="1">
    <source>
        <dbReference type="SAM" id="MobiDB-lite"/>
    </source>
</evidence>
<sequence length="730" mass="80947">MILERKMEHGSKLAKMTDLPFDLSTYCCTQFVVARHRIARVPDSFWSAVWRSLHDRLSVNGTAVEGLDWTCRLPAKRVYEQRAERNGHMPISDYGLWGEVLERAWHWIFGEDALLPPREVDSRLPLFLRIPRVRSDVEGGPRGTILDRVLLPDWGFDPGYWGLAPIIGNVTGEATAGSAFSSPIPTAHFARTARTNWQLPDWVAAWLQACVVALPVVMPQLILLPGASKVRSSKLVQCYGQSRADGFDQFLPAFPIKRQRSIYRPEMWKAFWPEEAATEAKEAPTASPPLAEFVACVREEVRSLLHQELGLFQAKLLQELRQGILKTSACRASEVEYQLDAPTAEKEKLSADRERDASVEHLYEANWAEVVSGGDLGTGAEDAKKRRRQRRKAKLHSRLSSEDEDQALQPCEDILSVDALSTEAPEPAVVQRCGRSRPVKCLLRFHAGVADTLLQLLPVQDIMKLRTTAQGCPAKDPEVLLRHLANSADMARSSSVVSLSALVGEFQRRMRAQGREQALAPQAPALPAPTYGTLLRPLEDPQLEKRFYGFIWCYVHTRSHREDGSPALPWILTAIAGLLELCSTETGAARAAAHHLLATLGVGSERVQQLCLQSGVVETTLASGASWEEKEAAMRHVGYSHRSLGPSLRKKWVGHLVDSLEPLQDDDEAFGSVDKVVHKLELLVGAVHAGHAGSGRESFPEAFAKLQTFLGTSASPEFLEAVGRFLHHYA</sequence>